<sequence>MNATQEGKVDYAEASTLPQRGLAACATASLDPPAAPCFGDVLFSKVAFEIEPVFPHRPGMFCKQLNKDPVLRQAMNEFTPFDVHARCCDETANVVHAHSRLVESLAVNKEIAQMEHDRLARKVARLRGELDDVTTRNHILQAEVLAATVAREACESEFAQKAHAHQQEVANLSDAHERELSDLMFVHATELAQQRATMETAAKRKQTASVGQFFRDLAKSNNVNAALKQQLAVVRNESAARITTLQAQVDAAQQATVSPPTQSERPPCPKMQQIRAILQCTFCDSGLVTCVYPKCCLAAVCAECGRKWRDAQPVGMVPLASKEPPSVPGQTEDVMPTQHFDTTENADNTGNHSRPAVWTLAEMCRCPFC</sequence>
<dbReference type="EMBL" id="ML212027">
    <property type="protein sequence ID" value="TFK79455.1"/>
    <property type="molecule type" value="Genomic_DNA"/>
</dbReference>
<proteinExistence type="predicted"/>
<evidence type="ECO:0000313" key="2">
    <source>
        <dbReference type="EMBL" id="TFK79455.1"/>
    </source>
</evidence>
<feature type="coiled-coil region" evidence="1">
    <location>
        <begin position="109"/>
        <end position="143"/>
    </location>
</feature>
<organism evidence="2 3">
    <name type="scientific">Polyporus arcularius HHB13444</name>
    <dbReference type="NCBI Taxonomy" id="1314778"/>
    <lineage>
        <taxon>Eukaryota</taxon>
        <taxon>Fungi</taxon>
        <taxon>Dikarya</taxon>
        <taxon>Basidiomycota</taxon>
        <taxon>Agaricomycotina</taxon>
        <taxon>Agaricomycetes</taxon>
        <taxon>Polyporales</taxon>
        <taxon>Polyporaceae</taxon>
        <taxon>Polyporus</taxon>
    </lineage>
</organism>
<reference evidence="2 3" key="1">
    <citation type="journal article" date="2019" name="Nat. Ecol. Evol.">
        <title>Megaphylogeny resolves global patterns of mushroom evolution.</title>
        <authorList>
            <person name="Varga T."/>
            <person name="Krizsan K."/>
            <person name="Foldi C."/>
            <person name="Dima B."/>
            <person name="Sanchez-Garcia M."/>
            <person name="Sanchez-Ramirez S."/>
            <person name="Szollosi G.J."/>
            <person name="Szarkandi J.G."/>
            <person name="Papp V."/>
            <person name="Albert L."/>
            <person name="Andreopoulos W."/>
            <person name="Angelini C."/>
            <person name="Antonin V."/>
            <person name="Barry K.W."/>
            <person name="Bougher N.L."/>
            <person name="Buchanan P."/>
            <person name="Buyck B."/>
            <person name="Bense V."/>
            <person name="Catcheside P."/>
            <person name="Chovatia M."/>
            <person name="Cooper J."/>
            <person name="Damon W."/>
            <person name="Desjardin D."/>
            <person name="Finy P."/>
            <person name="Geml J."/>
            <person name="Haridas S."/>
            <person name="Hughes K."/>
            <person name="Justo A."/>
            <person name="Karasinski D."/>
            <person name="Kautmanova I."/>
            <person name="Kiss B."/>
            <person name="Kocsube S."/>
            <person name="Kotiranta H."/>
            <person name="LaButti K.M."/>
            <person name="Lechner B.E."/>
            <person name="Liimatainen K."/>
            <person name="Lipzen A."/>
            <person name="Lukacs Z."/>
            <person name="Mihaltcheva S."/>
            <person name="Morgado L.N."/>
            <person name="Niskanen T."/>
            <person name="Noordeloos M.E."/>
            <person name="Ohm R.A."/>
            <person name="Ortiz-Santana B."/>
            <person name="Ovrebo C."/>
            <person name="Racz N."/>
            <person name="Riley R."/>
            <person name="Savchenko A."/>
            <person name="Shiryaev A."/>
            <person name="Soop K."/>
            <person name="Spirin V."/>
            <person name="Szebenyi C."/>
            <person name="Tomsovsky M."/>
            <person name="Tulloss R.E."/>
            <person name="Uehling J."/>
            <person name="Grigoriev I.V."/>
            <person name="Vagvolgyi C."/>
            <person name="Papp T."/>
            <person name="Martin F.M."/>
            <person name="Miettinen O."/>
            <person name="Hibbett D.S."/>
            <person name="Nagy L.G."/>
        </authorList>
    </citation>
    <scope>NUCLEOTIDE SEQUENCE [LARGE SCALE GENOMIC DNA]</scope>
    <source>
        <strain evidence="2 3">HHB13444</strain>
    </source>
</reference>
<dbReference type="Proteomes" id="UP000308197">
    <property type="component" value="Unassembled WGS sequence"/>
</dbReference>
<keyword evidence="1" id="KW-0175">Coiled coil</keyword>
<keyword evidence="3" id="KW-1185">Reference proteome</keyword>
<dbReference type="AlphaFoldDB" id="A0A5C3NQ49"/>
<gene>
    <name evidence="2" type="ORF">K466DRAFT_570224</name>
</gene>
<evidence type="ECO:0000313" key="3">
    <source>
        <dbReference type="Proteomes" id="UP000308197"/>
    </source>
</evidence>
<dbReference type="InParanoid" id="A0A5C3NQ49"/>
<accession>A0A5C3NQ49</accession>
<name>A0A5C3NQ49_9APHY</name>
<protein>
    <submittedName>
        <fullName evidence="2">Uncharacterized protein</fullName>
    </submittedName>
</protein>
<evidence type="ECO:0000256" key="1">
    <source>
        <dbReference type="SAM" id="Coils"/>
    </source>
</evidence>